<dbReference type="OrthoDB" id="2426396at2759"/>
<protein>
    <recommendedName>
        <fullName evidence="5">Mid2 domain-containing protein</fullName>
    </recommendedName>
</protein>
<dbReference type="EMBL" id="KV407455">
    <property type="protein sequence ID" value="KZF25100.1"/>
    <property type="molecule type" value="Genomic_DNA"/>
</dbReference>
<dbReference type="STRING" id="1328760.A0A165IMA3"/>
<keyword evidence="2" id="KW-0472">Membrane</keyword>
<dbReference type="Proteomes" id="UP000076632">
    <property type="component" value="Unassembled WGS sequence"/>
</dbReference>
<dbReference type="RefSeq" id="XP_018190655.1">
    <property type="nucleotide sequence ID" value="XM_018331794.1"/>
</dbReference>
<feature type="compositionally biased region" description="Basic and acidic residues" evidence="1">
    <location>
        <begin position="361"/>
        <end position="379"/>
    </location>
</feature>
<feature type="region of interest" description="Disordered" evidence="1">
    <location>
        <begin position="294"/>
        <end position="379"/>
    </location>
</feature>
<keyword evidence="4" id="KW-1185">Reference proteome</keyword>
<keyword evidence="2" id="KW-0812">Transmembrane</keyword>
<evidence type="ECO:0000256" key="2">
    <source>
        <dbReference type="SAM" id="Phobius"/>
    </source>
</evidence>
<evidence type="ECO:0000313" key="4">
    <source>
        <dbReference type="Proteomes" id="UP000076632"/>
    </source>
</evidence>
<keyword evidence="2" id="KW-1133">Transmembrane helix</keyword>
<feature type="region of interest" description="Disordered" evidence="1">
    <location>
        <begin position="243"/>
        <end position="279"/>
    </location>
</feature>
<feature type="compositionally biased region" description="Polar residues" evidence="1">
    <location>
        <begin position="259"/>
        <end position="273"/>
    </location>
</feature>
<accession>A0A165IMA3</accession>
<reference evidence="3 4" key="1">
    <citation type="journal article" date="2016" name="Fungal Biol.">
        <title>The genome of Xylona heveae provides a window into fungal endophytism.</title>
        <authorList>
            <person name="Gazis R."/>
            <person name="Kuo A."/>
            <person name="Riley R."/>
            <person name="LaButti K."/>
            <person name="Lipzen A."/>
            <person name="Lin J."/>
            <person name="Amirebrahimi M."/>
            <person name="Hesse C.N."/>
            <person name="Spatafora J.W."/>
            <person name="Henrissat B."/>
            <person name="Hainaut M."/>
            <person name="Grigoriev I.V."/>
            <person name="Hibbett D.S."/>
        </authorList>
    </citation>
    <scope>NUCLEOTIDE SEQUENCE [LARGE SCALE GENOMIC DNA]</scope>
    <source>
        <strain evidence="3 4">TC161</strain>
    </source>
</reference>
<feature type="transmembrane region" description="Helical" evidence="2">
    <location>
        <begin position="209"/>
        <end position="232"/>
    </location>
</feature>
<evidence type="ECO:0000313" key="3">
    <source>
        <dbReference type="EMBL" id="KZF25100.1"/>
    </source>
</evidence>
<name>A0A165IMA3_XYLHT</name>
<gene>
    <name evidence="3" type="ORF">L228DRAFT_243888</name>
</gene>
<proteinExistence type="predicted"/>
<evidence type="ECO:0000256" key="1">
    <source>
        <dbReference type="SAM" id="MobiDB-lite"/>
    </source>
</evidence>
<dbReference type="GeneID" id="28896931"/>
<feature type="compositionally biased region" description="Low complexity" evidence="1">
    <location>
        <begin position="331"/>
        <end position="342"/>
    </location>
</feature>
<evidence type="ECO:0008006" key="5">
    <source>
        <dbReference type="Google" id="ProtNLM"/>
    </source>
</evidence>
<dbReference type="AlphaFoldDB" id="A0A165IMA3"/>
<dbReference type="InParanoid" id="A0A165IMA3"/>
<organism evidence="3 4">
    <name type="scientific">Xylona heveae (strain CBS 132557 / TC161)</name>
    <dbReference type="NCBI Taxonomy" id="1328760"/>
    <lineage>
        <taxon>Eukaryota</taxon>
        <taxon>Fungi</taxon>
        <taxon>Dikarya</taxon>
        <taxon>Ascomycota</taxon>
        <taxon>Pezizomycotina</taxon>
        <taxon>Xylonomycetes</taxon>
        <taxon>Xylonales</taxon>
        <taxon>Xylonaceae</taxon>
        <taxon>Xylona</taxon>
    </lineage>
</organism>
<sequence length="451" mass="47939">MTNPTKLGIFEQPVVIYEAFQVLKRDTCAKGLYLCSNGGCCPDGRACGITDCPLTSTTSACSEAGYTVCDIVYGGGCCPSGFACARNECIPPSGYTITSDNCSSGSRLCGAQFGYGCCRNDLDCGVSTCYPRTTSTIVATITITTTDSQSSPTTELRVVTSVYKPGTAPTATVSSTAGVVTKVSAIPSTTAVPKSSAHASGSSGLSKGITGAVIGGAILLLLIAVVVSFFVCRRLNLIVRRSKASQASQRHPGDGHFPPQSSTATPFQDNQAMYASPGPAGYYAPVPTAEAPANVHPQQVQDPRANPPYNYARPKPTPDQSSWHGRHHSGDSGFSDISSSPHGRTRSHDSAVSAIGGYENSEEHGYPKHHSVDSNVSHELDDTGRRGIFSWPSRQRFQAVRLDMKIPPFHRKEIQQGVQHDSLWERKRLASVEEGSASQILLESIPPHQPR</sequence>